<dbReference type="CDD" id="cd03219">
    <property type="entry name" value="ABC_Mj1267_LivG_branched"/>
    <property type="match status" value="1"/>
</dbReference>
<dbReference type="PROSITE" id="PS50893">
    <property type="entry name" value="ABC_TRANSPORTER_2"/>
    <property type="match status" value="1"/>
</dbReference>
<dbReference type="PANTHER" id="PTHR45772:SF9">
    <property type="entry name" value="CONSERVED COMPONENT OF ABC TRANSPORTER FOR NATURAL AMINO ACIDS"/>
    <property type="match status" value="1"/>
</dbReference>
<evidence type="ECO:0000256" key="2">
    <source>
        <dbReference type="ARBA" id="ARBA00022448"/>
    </source>
</evidence>
<dbReference type="SMART" id="SM00382">
    <property type="entry name" value="AAA"/>
    <property type="match status" value="1"/>
</dbReference>
<sequence>MLEISGVTRRFGGVQALSGVDLTISPGGITGMIGPNGAGKTTLFNCISGILPISGGEIRFLGQRIDGLRPDQISRRGLVRTFQIARGFPRLTVLESLLLYGADQPGESLAAALIRTRASIRREEALVEKACKLAERLKLSHVLGNKASDLSGGQKKLLEIGRAMMRDPQMLLLDEPMAGVNPSLIRDIGDRLISIAEDGVTIVLIEHQMDLIARLCQHVIVLADGRRMIEGTFDAVAGNTEVQNAYMGARR</sequence>
<dbReference type="Proteomes" id="UP001156905">
    <property type="component" value="Unassembled WGS sequence"/>
</dbReference>
<evidence type="ECO:0000256" key="5">
    <source>
        <dbReference type="ARBA" id="ARBA00024722"/>
    </source>
</evidence>
<reference evidence="8" key="1">
    <citation type="journal article" date="2019" name="Int. J. Syst. Evol. Microbiol.">
        <title>The Global Catalogue of Microorganisms (GCM) 10K type strain sequencing project: providing services to taxonomists for standard genome sequencing and annotation.</title>
        <authorList>
            <consortium name="The Broad Institute Genomics Platform"/>
            <consortium name="The Broad Institute Genome Sequencing Center for Infectious Disease"/>
            <person name="Wu L."/>
            <person name="Ma J."/>
        </authorList>
    </citation>
    <scope>NUCLEOTIDE SEQUENCE [LARGE SCALE GENOMIC DNA]</scope>
    <source>
        <strain evidence="8">NBRC 102520</strain>
    </source>
</reference>
<dbReference type="InterPro" id="IPR027417">
    <property type="entry name" value="P-loop_NTPase"/>
</dbReference>
<comment type="function">
    <text evidence="5">Involved in beta-(1--&gt;2)glucan export. Transmembrane domains (TMD) form a pore in the inner membrane and the ATP-binding domain (NBD) is responsible for energy generation.</text>
</comment>
<gene>
    <name evidence="7" type="ORF">GCM10007857_62100</name>
</gene>
<dbReference type="PANTHER" id="PTHR45772">
    <property type="entry name" value="CONSERVED COMPONENT OF ABC TRANSPORTER FOR NATURAL AMINO ACIDS-RELATED"/>
    <property type="match status" value="1"/>
</dbReference>
<dbReference type="SUPFAM" id="SSF52540">
    <property type="entry name" value="P-loop containing nucleoside triphosphate hydrolases"/>
    <property type="match status" value="1"/>
</dbReference>
<evidence type="ECO:0000259" key="6">
    <source>
        <dbReference type="PROSITE" id="PS50893"/>
    </source>
</evidence>
<keyword evidence="3" id="KW-0547">Nucleotide-binding</keyword>
<keyword evidence="4 7" id="KW-0067">ATP-binding</keyword>
<evidence type="ECO:0000256" key="4">
    <source>
        <dbReference type="ARBA" id="ARBA00022840"/>
    </source>
</evidence>
<keyword evidence="2" id="KW-0813">Transport</keyword>
<dbReference type="InterPro" id="IPR017871">
    <property type="entry name" value="ABC_transporter-like_CS"/>
</dbReference>
<dbReference type="Gene3D" id="3.40.50.300">
    <property type="entry name" value="P-loop containing nucleotide triphosphate hydrolases"/>
    <property type="match status" value="1"/>
</dbReference>
<dbReference type="InterPro" id="IPR003593">
    <property type="entry name" value="AAA+_ATPase"/>
</dbReference>
<proteinExistence type="inferred from homology"/>
<dbReference type="InterPro" id="IPR051120">
    <property type="entry name" value="ABC_AA/LPS_Transport"/>
</dbReference>
<dbReference type="GO" id="GO:0005524">
    <property type="term" value="F:ATP binding"/>
    <property type="evidence" value="ECO:0007669"/>
    <property type="project" value="UniProtKB-KW"/>
</dbReference>
<name>A0ABQ6B523_9BRAD</name>
<evidence type="ECO:0000313" key="8">
    <source>
        <dbReference type="Proteomes" id="UP001156905"/>
    </source>
</evidence>
<evidence type="ECO:0000256" key="3">
    <source>
        <dbReference type="ARBA" id="ARBA00022741"/>
    </source>
</evidence>
<accession>A0ABQ6B523</accession>
<dbReference type="InterPro" id="IPR003439">
    <property type="entry name" value="ABC_transporter-like_ATP-bd"/>
</dbReference>
<comment type="similarity">
    <text evidence="1">Belongs to the ABC transporter superfamily.</text>
</comment>
<comment type="caution">
    <text evidence="7">The sequence shown here is derived from an EMBL/GenBank/DDBJ whole genome shotgun (WGS) entry which is preliminary data.</text>
</comment>
<evidence type="ECO:0000313" key="7">
    <source>
        <dbReference type="EMBL" id="GLR89497.1"/>
    </source>
</evidence>
<evidence type="ECO:0000256" key="1">
    <source>
        <dbReference type="ARBA" id="ARBA00005417"/>
    </source>
</evidence>
<dbReference type="RefSeq" id="WP_284271708.1">
    <property type="nucleotide sequence ID" value="NZ_BSOW01000026.1"/>
</dbReference>
<dbReference type="PROSITE" id="PS00211">
    <property type="entry name" value="ABC_TRANSPORTER_1"/>
    <property type="match status" value="1"/>
</dbReference>
<dbReference type="Pfam" id="PF00005">
    <property type="entry name" value="ABC_tran"/>
    <property type="match status" value="1"/>
</dbReference>
<keyword evidence="8" id="KW-1185">Reference proteome</keyword>
<dbReference type="EMBL" id="BSOW01000026">
    <property type="protein sequence ID" value="GLR89497.1"/>
    <property type="molecule type" value="Genomic_DNA"/>
</dbReference>
<organism evidence="7 8">
    <name type="scientific">Bradyrhizobium iriomotense</name>
    <dbReference type="NCBI Taxonomy" id="441950"/>
    <lineage>
        <taxon>Bacteria</taxon>
        <taxon>Pseudomonadati</taxon>
        <taxon>Pseudomonadota</taxon>
        <taxon>Alphaproteobacteria</taxon>
        <taxon>Hyphomicrobiales</taxon>
        <taxon>Nitrobacteraceae</taxon>
        <taxon>Bradyrhizobium</taxon>
    </lineage>
</organism>
<protein>
    <submittedName>
        <fullName evidence="7">ABC transporter ATP-binding protein</fullName>
    </submittedName>
</protein>
<feature type="domain" description="ABC transporter" evidence="6">
    <location>
        <begin position="2"/>
        <end position="249"/>
    </location>
</feature>